<dbReference type="Gene3D" id="3.90.190.10">
    <property type="entry name" value="Protein tyrosine phosphatase superfamily"/>
    <property type="match status" value="1"/>
</dbReference>
<accession>A0ABX1IHV4</accession>
<dbReference type="Proteomes" id="UP000744032">
    <property type="component" value="Unassembled WGS sequence"/>
</dbReference>
<dbReference type="SUPFAM" id="SSF52799">
    <property type="entry name" value="(Phosphotyrosine protein) phosphatases II"/>
    <property type="match status" value="1"/>
</dbReference>
<keyword evidence="4" id="KW-1185">Reference proteome</keyword>
<keyword evidence="1" id="KW-0378">Hydrolase</keyword>
<organism evidence="3 4">
    <name type="scientific">Streptomyces galbus</name>
    <dbReference type="NCBI Taxonomy" id="33898"/>
    <lineage>
        <taxon>Bacteria</taxon>
        <taxon>Bacillati</taxon>
        <taxon>Actinomycetota</taxon>
        <taxon>Actinomycetes</taxon>
        <taxon>Kitasatosporales</taxon>
        <taxon>Streptomycetaceae</taxon>
        <taxon>Streptomyces</taxon>
    </lineage>
</organism>
<protein>
    <submittedName>
        <fullName evidence="3">Protein phosphatase</fullName>
    </submittedName>
</protein>
<evidence type="ECO:0000313" key="4">
    <source>
        <dbReference type="Proteomes" id="UP000744032"/>
    </source>
</evidence>
<dbReference type="EMBL" id="JAAXMD010000067">
    <property type="protein sequence ID" value="NKQ24780.1"/>
    <property type="molecule type" value="Genomic_DNA"/>
</dbReference>
<evidence type="ECO:0000313" key="3">
    <source>
        <dbReference type="EMBL" id="NKQ24780.1"/>
    </source>
</evidence>
<dbReference type="InterPro" id="IPR057023">
    <property type="entry name" value="PTP-SAK"/>
</dbReference>
<name>A0ABX1IHV4_STRGB</name>
<dbReference type="Pfam" id="PF22784">
    <property type="entry name" value="PTP-SAK"/>
    <property type="match status" value="1"/>
</dbReference>
<sequence length="176" mass="18712">MHAGGVGGGVRWVRETGGGWGSVGDDGGVSPWEAGGAGVLRLPSGRLVRGRGLRRRPRAGGPDPTYGLYLLGGPPPAVAWEARWIRWPDFRLPADPDEAAAALTEAWRRAATGRVEVACGGGRGRTGTALACLAVLDGVPAEQAVAYVRRHYHRRAVETPWQARYVRRFGAAGRRA</sequence>
<comment type="caution">
    <text evidence="3">The sequence shown here is derived from an EMBL/GenBank/DDBJ whole genome shotgun (WGS) entry which is preliminary data.</text>
</comment>
<proteinExistence type="predicted"/>
<dbReference type="InterPro" id="IPR029021">
    <property type="entry name" value="Prot-tyrosine_phosphatase-like"/>
</dbReference>
<reference evidence="3 4" key="1">
    <citation type="submission" date="2020-04" db="EMBL/GenBank/DDBJ databases">
        <title>Genome sequence of Streptomyces galbus strain I339.</title>
        <authorList>
            <person name="Silva E.A.N."/>
            <person name="Merces M."/>
            <person name="Castelo Branco A.P.O.T."/>
            <person name="Vasconcelos P.C."/>
            <person name="Costa N.P."/>
            <person name="Marinho G.C.S."/>
            <person name="Oliveira C.J.B."/>
            <person name="Araujo D."/>
            <person name="Rodrigues Junior V.S."/>
            <person name="Almeida R."/>
            <person name="Silva Filho U.R."/>
            <person name="Andrade A.S.A."/>
            <person name="Cibulski S.P."/>
        </authorList>
    </citation>
    <scope>NUCLEOTIDE SEQUENCE [LARGE SCALE GENOMIC DNA]</scope>
    <source>
        <strain evidence="3 4">I339</strain>
    </source>
</reference>
<feature type="domain" description="Swiss Army Knife protein DSP-PTPase phosphatase" evidence="2">
    <location>
        <begin position="111"/>
        <end position="145"/>
    </location>
</feature>
<evidence type="ECO:0000256" key="1">
    <source>
        <dbReference type="ARBA" id="ARBA00022801"/>
    </source>
</evidence>
<evidence type="ECO:0000259" key="2">
    <source>
        <dbReference type="Pfam" id="PF22784"/>
    </source>
</evidence>
<gene>
    <name evidence="3" type="ORF">HF200_10040</name>
</gene>